<dbReference type="EMBL" id="CP016540">
    <property type="protein sequence ID" value="ANU28536.1"/>
    <property type="molecule type" value="Genomic_DNA"/>
</dbReference>
<evidence type="ECO:0000313" key="2">
    <source>
        <dbReference type="EMBL" id="ANU28536.1"/>
    </source>
</evidence>
<dbReference type="KEGG" id="pll:I858_016235"/>
<keyword evidence="3" id="KW-1185">Reference proteome</keyword>
<protein>
    <submittedName>
        <fullName evidence="2">Restriction endonuclease</fullName>
    </submittedName>
</protein>
<evidence type="ECO:0000313" key="3">
    <source>
        <dbReference type="Proteomes" id="UP000053354"/>
    </source>
</evidence>
<dbReference type="Pfam" id="PF13391">
    <property type="entry name" value="HNH_2"/>
    <property type="match status" value="1"/>
</dbReference>
<feature type="domain" description="HNH nuclease" evidence="1">
    <location>
        <begin position="206"/>
        <end position="257"/>
    </location>
</feature>
<dbReference type="RefSeq" id="WP_065524058.1">
    <property type="nucleotide sequence ID" value="NZ_CP016540.2"/>
</dbReference>
<accession>A0A1B1S5R4</accession>
<gene>
    <name evidence="2" type="ORF">I858_016235</name>
</gene>
<keyword evidence="2" id="KW-0255">Endonuclease</keyword>
<keyword evidence="2" id="KW-0540">Nuclease</keyword>
<dbReference type="AlphaFoldDB" id="A0A1B1S5R4"/>
<dbReference type="GO" id="GO:0004519">
    <property type="term" value="F:endonuclease activity"/>
    <property type="evidence" value="ECO:0007669"/>
    <property type="project" value="UniProtKB-KW"/>
</dbReference>
<sequence length="319" mass="36525">MNSFIVMQGETYHEERNAGLLWTPQMDKSGMVPHSWNRMQEVKKGDIVFHYVKGFVVAISRVQEDCTKSIIPKKFNEHQGEEAAFISYVAYRELEYPLHVKNFFQEIEPLLPMKYSAFQEDAGGNSGYLYPCNEELAIKLLELISSLNIFTLEVEQLELSMEVIKKTGHDPLLSLIAEAELEIKTKMRRGKAQFRESLLPLWNGECPLCGIAIGEVLRATHAKPWKDSSTSERLDPYNGVLLCANHCALYLAGYIAFTGGGRLHISSQIPEEDYSIYRLKKNLKITVSPEHASYLRWHKRVVFAEPRKVKLRKNENGMI</sequence>
<evidence type="ECO:0000259" key="1">
    <source>
        <dbReference type="Pfam" id="PF13391"/>
    </source>
</evidence>
<dbReference type="InterPro" id="IPR003615">
    <property type="entry name" value="HNH_nuc"/>
</dbReference>
<keyword evidence="2" id="KW-0378">Hydrolase</keyword>
<name>A0A1B1S5R4_9BACL</name>
<dbReference type="Proteomes" id="UP000053354">
    <property type="component" value="Chromosome"/>
</dbReference>
<organism evidence="2 3">
    <name type="scientific">Planococcus versutus</name>
    <dbReference type="NCBI Taxonomy" id="1302659"/>
    <lineage>
        <taxon>Bacteria</taxon>
        <taxon>Bacillati</taxon>
        <taxon>Bacillota</taxon>
        <taxon>Bacilli</taxon>
        <taxon>Bacillales</taxon>
        <taxon>Caryophanaceae</taxon>
        <taxon>Planococcus</taxon>
    </lineage>
</organism>
<proteinExistence type="predicted"/>
<dbReference type="OrthoDB" id="5678128at2"/>
<dbReference type="STRING" id="1302659.I858_016235"/>
<reference evidence="2" key="1">
    <citation type="submission" date="2016-10" db="EMBL/GenBank/DDBJ databases">
        <authorList>
            <person name="See-Too W.S."/>
        </authorList>
    </citation>
    <scope>NUCLEOTIDE SEQUENCE</scope>
    <source>
        <strain evidence="2">L10.15</strain>
    </source>
</reference>